<dbReference type="InterPro" id="IPR032719">
    <property type="entry name" value="WbsX"/>
</dbReference>
<evidence type="ECO:0000256" key="1">
    <source>
        <dbReference type="SAM" id="MobiDB-lite"/>
    </source>
</evidence>
<dbReference type="Gene3D" id="3.20.20.80">
    <property type="entry name" value="Glycosidases"/>
    <property type="match status" value="1"/>
</dbReference>
<keyword evidence="3" id="KW-1185">Reference proteome</keyword>
<protein>
    <submittedName>
        <fullName evidence="2">Glycosyltransferase WbsX</fullName>
    </submittedName>
</protein>
<dbReference type="AlphaFoldDB" id="A0A1X7JYM5"/>
<dbReference type="PANTHER" id="PTHR41244:SF1">
    <property type="entry name" value="GLYCOSYLTRANSFERASE"/>
    <property type="match status" value="1"/>
</dbReference>
<feature type="compositionally biased region" description="Basic residues" evidence="1">
    <location>
        <begin position="1"/>
        <end position="55"/>
    </location>
</feature>
<organism evidence="2 3">
    <name type="scientific">Paenibacillus aquistagni</name>
    <dbReference type="NCBI Taxonomy" id="1852522"/>
    <lineage>
        <taxon>Bacteria</taxon>
        <taxon>Bacillati</taxon>
        <taxon>Bacillota</taxon>
        <taxon>Bacilli</taxon>
        <taxon>Bacillales</taxon>
        <taxon>Paenibacillaceae</taxon>
        <taxon>Paenibacillus</taxon>
    </lineage>
</organism>
<dbReference type="Pfam" id="PF14307">
    <property type="entry name" value="Glyco_tran_WbsX"/>
    <property type="match status" value="1"/>
</dbReference>
<dbReference type="Proteomes" id="UP000193834">
    <property type="component" value="Unassembled WGS sequence"/>
</dbReference>
<dbReference type="EMBL" id="FXAZ01000002">
    <property type="protein sequence ID" value="SMG33620.1"/>
    <property type="molecule type" value="Genomic_DNA"/>
</dbReference>
<dbReference type="CDD" id="cd11579">
    <property type="entry name" value="Glyco_tran_WbsX"/>
    <property type="match status" value="1"/>
</dbReference>
<feature type="region of interest" description="Disordered" evidence="1">
    <location>
        <begin position="1"/>
        <end position="76"/>
    </location>
</feature>
<dbReference type="STRING" id="1852522.SAMN06295960_1854"/>
<accession>A0A1X7JYM5</accession>
<dbReference type="GO" id="GO:0016740">
    <property type="term" value="F:transferase activity"/>
    <property type="evidence" value="ECO:0007669"/>
    <property type="project" value="UniProtKB-KW"/>
</dbReference>
<name>A0A1X7JYM5_9BACL</name>
<keyword evidence="2" id="KW-0808">Transferase</keyword>
<evidence type="ECO:0000313" key="2">
    <source>
        <dbReference type="EMBL" id="SMG33620.1"/>
    </source>
</evidence>
<sequence>MAAVRKRRKLRARIKKGKRRVQRGASLSRKKRRLIRTRKWRKKRNRRLSSARRLRGFPPAVRPARKNHSSAALAEHPLSSVITAPNALQEHSNEHNINASSCEHSEDDRFSSNPAPINSTEKVNTKLIAFYLPQFHSIPENDEWWGEGFTEWTNTKKARPLYRGHYQPREPFQFNYYDLRKSKVQNWQARLARDYGIYGFCYYHYWFKGKLLLETPLHNMLASGEPDFPFCLSWANEPWTRNWDGRSDQVLIPQEYGSRRIWKEHFHYLLNIFNDPRYIRVNNKPLFIIYRAELIEECKEMLEYWQRLARRNGLEGIYFVETMGGFPLASLDIFDARLQFEPMYTTSHDVPAHGFHQMYHAVQLMEERSRDLTLVNYDAVWTRILERTFNGSEKKIYLGGFVDWDNTARRGKDAFVFQGASPEKFGHYLRQLVHKANQLGNEFTFINAWNEWAEGTYLEPDQKYGYAYLDKVKQVMKPISESDS</sequence>
<reference evidence="2 3" key="1">
    <citation type="submission" date="2017-04" db="EMBL/GenBank/DDBJ databases">
        <authorList>
            <person name="Afonso C.L."/>
            <person name="Miller P.J."/>
            <person name="Scott M.A."/>
            <person name="Spackman E."/>
            <person name="Goraichik I."/>
            <person name="Dimitrov K.M."/>
            <person name="Suarez D.L."/>
            <person name="Swayne D.E."/>
        </authorList>
    </citation>
    <scope>NUCLEOTIDE SEQUENCE [LARGE SCALE GENOMIC DNA]</scope>
    <source>
        <strain evidence="2 3">11</strain>
    </source>
</reference>
<dbReference type="PANTHER" id="PTHR41244">
    <property type="entry name" value="RHAMNAN SYNTHESIS F"/>
    <property type="match status" value="1"/>
</dbReference>
<evidence type="ECO:0000313" key="3">
    <source>
        <dbReference type="Proteomes" id="UP000193834"/>
    </source>
</evidence>
<proteinExistence type="predicted"/>
<gene>
    <name evidence="2" type="ORF">SAMN06295960_1854</name>
</gene>